<evidence type="ECO:0000313" key="1">
    <source>
        <dbReference type="EMBL" id="DAI05958.1"/>
    </source>
</evidence>
<reference evidence="1" key="1">
    <citation type="journal article" date="2021" name="Proc. Natl. Acad. Sci. U.S.A.">
        <title>A Catalog of Tens of Thousands of Viruses from Human Metagenomes Reveals Hidden Associations with Chronic Diseases.</title>
        <authorList>
            <person name="Tisza M.J."/>
            <person name="Buck C.B."/>
        </authorList>
    </citation>
    <scope>NUCLEOTIDE SEQUENCE</scope>
    <source>
        <strain evidence="1">CtcFy9</strain>
    </source>
</reference>
<sequence>MKCDMDCAHCKRPARKCHGGNFRTPYTDRECVPTRKPHEGPTPEFLPALNRCGKRVKEK</sequence>
<organism evidence="1">
    <name type="scientific">Ackermannviridae sp</name>
    <dbReference type="NCBI Taxonomy" id="2831612"/>
    <lineage>
        <taxon>Viruses</taxon>
        <taxon>Duplodnaviria</taxon>
        <taxon>Heunggongvirae</taxon>
        <taxon>Uroviricota</taxon>
        <taxon>Caudoviricetes</taxon>
        <taxon>Pantevenvirales</taxon>
        <taxon>Ackermannviridae</taxon>
    </lineage>
</organism>
<accession>A0A8S5VXW6</accession>
<protein>
    <submittedName>
        <fullName evidence="1">Radical SAM superfamily</fullName>
    </submittedName>
</protein>
<proteinExistence type="predicted"/>
<name>A0A8S5VXW6_9CAUD</name>
<dbReference type="EMBL" id="BK024705">
    <property type="protein sequence ID" value="DAI05958.1"/>
    <property type="molecule type" value="Genomic_DNA"/>
</dbReference>